<evidence type="ECO:0000313" key="13">
    <source>
        <dbReference type="EMBL" id="CAG5092820.1"/>
    </source>
</evidence>
<protein>
    <submittedName>
        <fullName evidence="13">Heme A synthase</fullName>
        <ecNumber evidence="13">1.3.-.-</ecNumber>
    </submittedName>
</protein>
<keyword evidence="6 13" id="KW-0560">Oxidoreductase</keyword>
<feature type="transmembrane region" description="Helical" evidence="12">
    <location>
        <begin position="277"/>
        <end position="296"/>
    </location>
</feature>
<dbReference type="InterPro" id="IPR003780">
    <property type="entry name" value="COX15/CtaA_fam"/>
</dbReference>
<comment type="caution">
    <text evidence="13">The sequence shown here is derived from an EMBL/GenBank/DDBJ whole genome shotgun (WGS) entry which is preliminary data.</text>
</comment>
<feature type="transmembrane region" description="Helical" evidence="12">
    <location>
        <begin position="216"/>
        <end position="236"/>
    </location>
</feature>
<dbReference type="InterPro" id="IPR050450">
    <property type="entry name" value="COX15/CtaA_HemeA_synthase"/>
</dbReference>
<proteinExistence type="predicted"/>
<feature type="transmembrane region" description="Helical" evidence="12">
    <location>
        <begin position="95"/>
        <end position="117"/>
    </location>
</feature>
<organism evidence="13 14">
    <name type="scientific">Thermobacillus xylanilyticus</name>
    <dbReference type="NCBI Taxonomy" id="76633"/>
    <lineage>
        <taxon>Bacteria</taxon>
        <taxon>Bacillati</taxon>
        <taxon>Bacillota</taxon>
        <taxon>Bacilli</taxon>
        <taxon>Bacillales</taxon>
        <taxon>Paenibacillaceae</taxon>
        <taxon>Thermobacillus</taxon>
    </lineage>
</organism>
<dbReference type="EMBL" id="CAJRAY010000097">
    <property type="protein sequence ID" value="CAG5092820.1"/>
    <property type="molecule type" value="Genomic_DNA"/>
</dbReference>
<feature type="transmembrane region" description="Helical" evidence="12">
    <location>
        <begin position="123"/>
        <end position="146"/>
    </location>
</feature>
<comment type="pathway">
    <text evidence="11">Porphyrin-containing compound metabolism.</text>
</comment>
<name>A0ABN7S5I9_THEXY</name>
<evidence type="ECO:0000256" key="10">
    <source>
        <dbReference type="ARBA" id="ARBA00023157"/>
    </source>
</evidence>
<feature type="transmembrane region" description="Helical" evidence="12">
    <location>
        <begin position="63"/>
        <end position="83"/>
    </location>
</feature>
<dbReference type="PANTHER" id="PTHR35457">
    <property type="entry name" value="HEME A SYNTHASE"/>
    <property type="match status" value="1"/>
</dbReference>
<keyword evidence="8" id="KW-0350">Heme biosynthesis</keyword>
<keyword evidence="5 12" id="KW-1133">Transmembrane helix</keyword>
<dbReference type="Pfam" id="PF02628">
    <property type="entry name" value="COX15-CtaA"/>
    <property type="match status" value="2"/>
</dbReference>
<feature type="transmembrane region" description="Helical" evidence="12">
    <location>
        <begin position="158"/>
        <end position="182"/>
    </location>
</feature>
<evidence type="ECO:0000256" key="6">
    <source>
        <dbReference type="ARBA" id="ARBA00023002"/>
    </source>
</evidence>
<gene>
    <name evidence="13" type="primary">txxe 3752-ctaA</name>
    <name evidence="13" type="ORF">TXXE_18840</name>
</gene>
<sequence length="319" mass="34520">MISGGYRKLVIATCIGMLIVLLGGALVTNTDSGDGCGTDWPLCNGKFIPAWTLESTIEYSHRFLTGIAGILVVLTCIATYRLVRNMDKPDPEPLWYAGSILVFTVVQALMGAAAVKWPQSSQVMALHFGISLFAFASTLLLVLWVLRQRDAAGRTPPAVPRGIFPFALAVSVYSLIVIYLGAYIRHTDSAGGCGTDWPLCNGAVVPELEGATLIAFVHRLAAAVFLIVMLLLYVYIRRVRQADSVTARTSSWLLGLTVGQVLSGALVAWTVGNEDLFIFTSLLHNLVICGLFSLLADLSIRSWRYRDAGRDAKVAESHA</sequence>
<evidence type="ECO:0000256" key="4">
    <source>
        <dbReference type="ARBA" id="ARBA00022723"/>
    </source>
</evidence>
<evidence type="ECO:0000256" key="5">
    <source>
        <dbReference type="ARBA" id="ARBA00022989"/>
    </source>
</evidence>
<keyword evidence="2" id="KW-1003">Cell membrane</keyword>
<keyword evidence="10" id="KW-1015">Disulfide bond</keyword>
<dbReference type="RefSeq" id="WP_213486723.1">
    <property type="nucleotide sequence ID" value="NZ_CAJRAY010000097.1"/>
</dbReference>
<dbReference type="PANTHER" id="PTHR35457:SF1">
    <property type="entry name" value="HEME A SYNTHASE"/>
    <property type="match status" value="1"/>
</dbReference>
<evidence type="ECO:0000256" key="9">
    <source>
        <dbReference type="ARBA" id="ARBA00023136"/>
    </source>
</evidence>
<accession>A0ABN7S5I9</accession>
<evidence type="ECO:0000256" key="3">
    <source>
        <dbReference type="ARBA" id="ARBA00022692"/>
    </source>
</evidence>
<evidence type="ECO:0000256" key="1">
    <source>
        <dbReference type="ARBA" id="ARBA00004141"/>
    </source>
</evidence>
<evidence type="ECO:0000256" key="11">
    <source>
        <dbReference type="ARBA" id="ARBA00023444"/>
    </source>
</evidence>
<dbReference type="EC" id="1.3.-.-" evidence="13"/>
<evidence type="ECO:0000256" key="7">
    <source>
        <dbReference type="ARBA" id="ARBA00023004"/>
    </source>
</evidence>
<keyword evidence="7" id="KW-0408">Iron</keyword>
<evidence type="ECO:0000313" key="14">
    <source>
        <dbReference type="Proteomes" id="UP000681526"/>
    </source>
</evidence>
<dbReference type="GO" id="GO:0016491">
    <property type="term" value="F:oxidoreductase activity"/>
    <property type="evidence" value="ECO:0007669"/>
    <property type="project" value="UniProtKB-KW"/>
</dbReference>
<dbReference type="Proteomes" id="UP000681526">
    <property type="component" value="Unassembled WGS sequence"/>
</dbReference>
<keyword evidence="14" id="KW-1185">Reference proteome</keyword>
<keyword evidence="3 12" id="KW-0812">Transmembrane</keyword>
<feature type="transmembrane region" description="Helical" evidence="12">
    <location>
        <begin position="9"/>
        <end position="27"/>
    </location>
</feature>
<keyword evidence="4" id="KW-0479">Metal-binding</keyword>
<keyword evidence="9 12" id="KW-0472">Membrane</keyword>
<feature type="transmembrane region" description="Helical" evidence="12">
    <location>
        <begin position="252"/>
        <end position="271"/>
    </location>
</feature>
<evidence type="ECO:0000256" key="12">
    <source>
        <dbReference type="SAM" id="Phobius"/>
    </source>
</evidence>
<comment type="subcellular location">
    <subcellularLocation>
        <location evidence="1">Membrane</location>
        <topology evidence="1">Multi-pass membrane protein</topology>
    </subcellularLocation>
</comment>
<reference evidence="13 14" key="1">
    <citation type="submission" date="2021-04" db="EMBL/GenBank/DDBJ databases">
        <authorList>
            <person name="Rakotoarivonina H."/>
        </authorList>
    </citation>
    <scope>NUCLEOTIDE SEQUENCE [LARGE SCALE GENOMIC DNA]</scope>
    <source>
        <strain evidence="13 14">XE</strain>
    </source>
</reference>
<evidence type="ECO:0000256" key="8">
    <source>
        <dbReference type="ARBA" id="ARBA00023133"/>
    </source>
</evidence>
<evidence type="ECO:0000256" key="2">
    <source>
        <dbReference type="ARBA" id="ARBA00022475"/>
    </source>
</evidence>